<dbReference type="InterPro" id="IPR036390">
    <property type="entry name" value="WH_DNA-bd_sf"/>
</dbReference>
<evidence type="ECO:0000313" key="4">
    <source>
        <dbReference type="Proteomes" id="UP001238096"/>
    </source>
</evidence>
<dbReference type="InterPro" id="IPR000847">
    <property type="entry name" value="LysR_HTH_N"/>
</dbReference>
<dbReference type="EMBL" id="CP110509">
    <property type="protein sequence ID" value="WMB28394.1"/>
    <property type="molecule type" value="Genomic_DNA"/>
</dbReference>
<sequence length="140" mass="16114">MNISNLTYFVEIVNCNFNLTKAAQKNHISQPALSNYIKTIENEENIKLFLRHKGRLVGLTTIGERFYENAKVVISHHEQLMADLRSESKKYKGEITIGIPQLISGIIFSELIPKLIEENPDVKFKIIETGAYELQKNFFK</sequence>
<keyword evidence="1" id="KW-0175">Coiled coil</keyword>
<evidence type="ECO:0000256" key="1">
    <source>
        <dbReference type="SAM" id="Coils"/>
    </source>
</evidence>
<name>A0ABY9LHT1_9STRE</name>
<proteinExistence type="predicted"/>
<feature type="domain" description="HTH lysR-type" evidence="2">
    <location>
        <begin position="1"/>
        <end position="59"/>
    </location>
</feature>
<dbReference type="PRINTS" id="PR00039">
    <property type="entry name" value="HTHLYSR"/>
</dbReference>
<dbReference type="PROSITE" id="PS50931">
    <property type="entry name" value="HTH_LYSR"/>
    <property type="match status" value="1"/>
</dbReference>
<organism evidence="3 4">
    <name type="scientific">Streptococcus didelphis</name>
    <dbReference type="NCBI Taxonomy" id="102886"/>
    <lineage>
        <taxon>Bacteria</taxon>
        <taxon>Bacillati</taxon>
        <taxon>Bacillota</taxon>
        <taxon>Bacilli</taxon>
        <taxon>Lactobacillales</taxon>
        <taxon>Streptococcaceae</taxon>
        <taxon>Streptococcus</taxon>
    </lineage>
</organism>
<keyword evidence="4" id="KW-1185">Reference proteome</keyword>
<dbReference type="SUPFAM" id="SSF46785">
    <property type="entry name" value="Winged helix' DNA-binding domain"/>
    <property type="match status" value="1"/>
</dbReference>
<dbReference type="InterPro" id="IPR050950">
    <property type="entry name" value="HTH-type_LysR_regulators"/>
</dbReference>
<evidence type="ECO:0000259" key="2">
    <source>
        <dbReference type="PROSITE" id="PS50931"/>
    </source>
</evidence>
<dbReference type="RefSeq" id="WP_306675891.1">
    <property type="nucleotide sequence ID" value="NZ_CP110509.1"/>
</dbReference>
<dbReference type="PANTHER" id="PTHR30419">
    <property type="entry name" value="HTH-TYPE TRANSCRIPTIONAL REGULATOR YBHD"/>
    <property type="match status" value="1"/>
</dbReference>
<accession>A0ABY9LHT1</accession>
<dbReference type="Proteomes" id="UP001238096">
    <property type="component" value="Chromosome"/>
</dbReference>
<dbReference type="Gene3D" id="1.10.10.10">
    <property type="entry name" value="Winged helix-like DNA-binding domain superfamily/Winged helix DNA-binding domain"/>
    <property type="match status" value="1"/>
</dbReference>
<dbReference type="PANTHER" id="PTHR30419:SF8">
    <property type="entry name" value="NITROGEN ASSIMILATION TRANSCRIPTIONAL ACTIVATOR-RELATED"/>
    <property type="match status" value="1"/>
</dbReference>
<evidence type="ECO:0000313" key="3">
    <source>
        <dbReference type="EMBL" id="WMB28394.1"/>
    </source>
</evidence>
<dbReference type="InterPro" id="IPR036388">
    <property type="entry name" value="WH-like_DNA-bd_sf"/>
</dbReference>
<protein>
    <submittedName>
        <fullName evidence="3">LysR family transcriptional regulator</fullName>
    </submittedName>
</protein>
<dbReference type="Pfam" id="PF00126">
    <property type="entry name" value="HTH_1"/>
    <property type="match status" value="1"/>
</dbReference>
<reference evidence="4" key="1">
    <citation type="submission" date="2022-10" db="EMBL/GenBank/DDBJ databases">
        <title>Streptococcus didelphis as causative of fatal infections in opossums (Didelphis albiventris).</title>
        <authorList>
            <person name="Breyer G.M."/>
            <person name="Da Silva M.E.R.J."/>
            <person name="Siqueira F.M."/>
        </authorList>
    </citation>
    <scope>NUCLEOTIDE SEQUENCE [LARGE SCALE GENOMIC DNA]</scope>
    <source>
        <strain evidence="4">LBVP101/21</strain>
    </source>
</reference>
<feature type="coiled-coil region" evidence="1">
    <location>
        <begin position="67"/>
        <end position="94"/>
    </location>
</feature>
<gene>
    <name evidence="3" type="ORF">N1496_01875</name>
</gene>